<dbReference type="KEGG" id="osn:118764515"/>
<comment type="cofactor">
    <cofactor evidence="6 7">
        <name>Zn(2+)</name>
        <dbReference type="ChEBI" id="CHEBI:29105"/>
    </cofactor>
    <text evidence="6 7">Binds 1 zinc ion per subunit.</text>
</comment>
<proteinExistence type="predicted"/>
<dbReference type="SUPFAM" id="SSF55486">
    <property type="entry name" value="Metalloproteases ('zincins'), catalytic domain"/>
    <property type="match status" value="1"/>
</dbReference>
<feature type="binding site" evidence="6">
    <location>
        <position position="223"/>
    </location>
    <ligand>
        <name>Zn(2+)</name>
        <dbReference type="ChEBI" id="CHEBI:29105"/>
        <note>catalytic</note>
    </ligand>
</feature>
<keyword evidence="3 6" id="KW-0378">Hydrolase</keyword>
<dbReference type="GO" id="GO:0016020">
    <property type="term" value="C:membrane"/>
    <property type="evidence" value="ECO:0007669"/>
    <property type="project" value="InterPro"/>
</dbReference>
<dbReference type="GO" id="GO:0006508">
    <property type="term" value="P:proteolysis"/>
    <property type="evidence" value="ECO:0007669"/>
    <property type="project" value="UniProtKB-KW"/>
</dbReference>
<dbReference type="CDD" id="cd06263">
    <property type="entry name" value="MAM"/>
    <property type="match status" value="1"/>
</dbReference>
<dbReference type="GO" id="GO:0004222">
    <property type="term" value="F:metalloendopeptidase activity"/>
    <property type="evidence" value="ECO:0007669"/>
    <property type="project" value="UniProtKB-UniRule"/>
</dbReference>
<protein>
    <recommendedName>
        <fullName evidence="7">Metalloendopeptidase</fullName>
        <ecNumber evidence="7">3.4.24.-</ecNumber>
    </recommendedName>
</protein>
<dbReference type="PANTHER" id="PTHR10127:SF780">
    <property type="entry name" value="METALLOENDOPEPTIDASE"/>
    <property type="match status" value="1"/>
</dbReference>
<organism evidence="11 12">
    <name type="scientific">Octopus sinensis</name>
    <name type="common">East Asian common octopus</name>
    <dbReference type="NCBI Taxonomy" id="2607531"/>
    <lineage>
        <taxon>Eukaryota</taxon>
        <taxon>Metazoa</taxon>
        <taxon>Spiralia</taxon>
        <taxon>Lophotrochozoa</taxon>
        <taxon>Mollusca</taxon>
        <taxon>Cephalopoda</taxon>
        <taxon>Coleoidea</taxon>
        <taxon>Octopodiformes</taxon>
        <taxon>Octopoda</taxon>
        <taxon>Incirrata</taxon>
        <taxon>Octopodidae</taxon>
        <taxon>Octopus</taxon>
    </lineage>
</organism>
<comment type="caution">
    <text evidence="6">Lacks conserved residue(s) required for the propagation of feature annotation.</text>
</comment>
<dbReference type="PRINTS" id="PR00020">
    <property type="entry name" value="MAMDOMAIN"/>
</dbReference>
<dbReference type="Pfam" id="PF00629">
    <property type="entry name" value="MAM"/>
    <property type="match status" value="1"/>
</dbReference>
<evidence type="ECO:0000256" key="8">
    <source>
        <dbReference type="SAM" id="MobiDB-lite"/>
    </source>
</evidence>
<evidence type="ECO:0000313" key="11">
    <source>
        <dbReference type="Proteomes" id="UP000515154"/>
    </source>
</evidence>
<dbReference type="Proteomes" id="UP000515154">
    <property type="component" value="Linkage group LG8"/>
</dbReference>
<evidence type="ECO:0000256" key="5">
    <source>
        <dbReference type="ARBA" id="ARBA00023049"/>
    </source>
</evidence>
<dbReference type="InterPro" id="IPR024079">
    <property type="entry name" value="MetalloPept_cat_dom_sf"/>
</dbReference>
<dbReference type="InterPro" id="IPR013320">
    <property type="entry name" value="ConA-like_dom_sf"/>
</dbReference>
<evidence type="ECO:0000256" key="4">
    <source>
        <dbReference type="ARBA" id="ARBA00022833"/>
    </source>
</evidence>
<evidence type="ECO:0000313" key="12">
    <source>
        <dbReference type="RefSeq" id="XP_036361184.1"/>
    </source>
</evidence>
<keyword evidence="1 6" id="KW-0645">Protease</keyword>
<dbReference type="EC" id="3.4.24.-" evidence="7"/>
<feature type="binding site" evidence="6">
    <location>
        <position position="219"/>
    </location>
    <ligand>
        <name>Zn(2+)</name>
        <dbReference type="ChEBI" id="CHEBI:29105"/>
        <note>catalytic</note>
    </ligand>
</feature>
<evidence type="ECO:0000256" key="2">
    <source>
        <dbReference type="ARBA" id="ARBA00022723"/>
    </source>
</evidence>
<sequence length="498" mass="58096">MSTQKSVYLWKNILVLVVAFTVFTLVFSFPRSQNRRFQINTSWQQQQQQRQARPRRQNWWVWRRRQILQDQWNPDIYQRLRWDILPPGHRRRPQQAGEISPEERGNRFEGDMSVNPPLRKKRGVLSDKFQRWPIGIIPYTLHKSYNTAQRSLILKAMNEITSKTVVRGSRCIYFTPRTHQPDYLDIKPDVGCFSSVGKNGGSQTLSLEPDCFYKGTIMHELLHSVGLWHEQSRTDRDNYVTVNYENILADPVVNRSVNFLKYSVDYIDDLGLPYDYQSIMHYGFAFFAKDPYSPTLSPKYPYAYIGQRKYISPIDVKKVQLLYGCGGHTKWDCNFEQQNICSWKQNTDDDFDWKVFKGSTPTAFTGPSGDNTNGLGYYIFAEANGHENRVTRLTSQRIPTNLYCIKLSYHMAGYTVGMLTLRAQFFDRHQTEVLFSKRGIQGDEWHKSDVEFQARSPFQLVLEAVIGSGREGDIAVDDIRVEPGFCNYKRNFRGIDLL</sequence>
<dbReference type="Gene3D" id="2.60.120.200">
    <property type="match status" value="1"/>
</dbReference>
<dbReference type="PROSITE" id="PS50060">
    <property type="entry name" value="MAM_2"/>
    <property type="match status" value="1"/>
</dbReference>
<accession>A0A7E6F0J4</accession>
<feature type="active site" evidence="6">
    <location>
        <position position="220"/>
    </location>
</feature>
<keyword evidence="2 6" id="KW-0479">Metal-binding</keyword>
<evidence type="ECO:0000259" key="10">
    <source>
        <dbReference type="PROSITE" id="PS51864"/>
    </source>
</evidence>
<feature type="domain" description="MAM" evidence="9">
    <location>
        <begin position="331"/>
        <end position="488"/>
    </location>
</feature>
<dbReference type="PROSITE" id="PS51864">
    <property type="entry name" value="ASTACIN"/>
    <property type="match status" value="1"/>
</dbReference>
<dbReference type="PRINTS" id="PR00480">
    <property type="entry name" value="ASTACIN"/>
</dbReference>
<keyword evidence="4 6" id="KW-0862">Zinc</keyword>
<feature type="binding site" evidence="6">
    <location>
        <position position="229"/>
    </location>
    <ligand>
        <name>Zn(2+)</name>
        <dbReference type="ChEBI" id="CHEBI:29105"/>
        <note>catalytic</note>
    </ligand>
</feature>
<dbReference type="InterPro" id="IPR034035">
    <property type="entry name" value="Astacin-like_dom"/>
</dbReference>
<evidence type="ECO:0000256" key="3">
    <source>
        <dbReference type="ARBA" id="ARBA00022801"/>
    </source>
</evidence>
<evidence type="ECO:0000256" key="1">
    <source>
        <dbReference type="ARBA" id="ARBA00022670"/>
    </source>
</evidence>
<keyword evidence="11" id="KW-1185">Reference proteome</keyword>
<dbReference type="SUPFAM" id="SSF49899">
    <property type="entry name" value="Concanavalin A-like lectins/glucanases"/>
    <property type="match status" value="1"/>
</dbReference>
<dbReference type="InterPro" id="IPR001506">
    <property type="entry name" value="Peptidase_M12A"/>
</dbReference>
<keyword evidence="5 6" id="KW-0482">Metalloprotease</keyword>
<dbReference type="Gene3D" id="3.40.390.10">
    <property type="entry name" value="Collagenase (Catalytic Domain)"/>
    <property type="match status" value="1"/>
</dbReference>
<dbReference type="Pfam" id="PF01400">
    <property type="entry name" value="Astacin"/>
    <property type="match status" value="1"/>
</dbReference>
<feature type="compositionally biased region" description="Basic and acidic residues" evidence="8">
    <location>
        <begin position="101"/>
        <end position="110"/>
    </location>
</feature>
<dbReference type="RefSeq" id="XP_036361184.1">
    <property type="nucleotide sequence ID" value="XM_036505291.1"/>
</dbReference>
<gene>
    <name evidence="12" type="primary">LOC118764515</name>
</gene>
<dbReference type="GO" id="GO:0008270">
    <property type="term" value="F:zinc ion binding"/>
    <property type="evidence" value="ECO:0007669"/>
    <property type="project" value="UniProtKB-UniRule"/>
</dbReference>
<evidence type="ECO:0000256" key="7">
    <source>
        <dbReference type="RuleBase" id="RU361183"/>
    </source>
</evidence>
<dbReference type="SMART" id="SM00235">
    <property type="entry name" value="ZnMc"/>
    <property type="match status" value="1"/>
</dbReference>
<dbReference type="InterPro" id="IPR006026">
    <property type="entry name" value="Peptidase_Metallo"/>
</dbReference>
<dbReference type="PANTHER" id="PTHR10127">
    <property type="entry name" value="DISCOIDIN, CUB, EGF, LAMININ , AND ZINC METALLOPROTEASE DOMAIN CONTAINING"/>
    <property type="match status" value="1"/>
</dbReference>
<reference evidence="12" key="1">
    <citation type="submission" date="2025-08" db="UniProtKB">
        <authorList>
            <consortium name="RefSeq"/>
        </authorList>
    </citation>
    <scope>IDENTIFICATION</scope>
</reference>
<dbReference type="SMART" id="SM00137">
    <property type="entry name" value="MAM"/>
    <property type="match status" value="1"/>
</dbReference>
<dbReference type="CDD" id="cd04280">
    <property type="entry name" value="ZnMc_astacin_like"/>
    <property type="match status" value="1"/>
</dbReference>
<dbReference type="InterPro" id="IPR000998">
    <property type="entry name" value="MAM_dom"/>
</dbReference>
<dbReference type="AlphaFoldDB" id="A0A7E6F0J4"/>
<evidence type="ECO:0000259" key="9">
    <source>
        <dbReference type="PROSITE" id="PS50060"/>
    </source>
</evidence>
<feature type="region of interest" description="Disordered" evidence="8">
    <location>
        <begin position="88"/>
        <end position="114"/>
    </location>
</feature>
<feature type="domain" description="Peptidase M12A" evidence="10">
    <location>
        <begin position="122"/>
        <end position="326"/>
    </location>
</feature>
<evidence type="ECO:0000256" key="6">
    <source>
        <dbReference type="PROSITE-ProRule" id="PRU01211"/>
    </source>
</evidence>
<name>A0A7E6F0J4_9MOLL</name>